<proteinExistence type="predicted"/>
<dbReference type="Proteomes" id="UP000188268">
    <property type="component" value="Unassembled WGS sequence"/>
</dbReference>
<dbReference type="EMBL" id="AWWV01011681">
    <property type="protein sequence ID" value="OMO71218.1"/>
    <property type="molecule type" value="Genomic_DNA"/>
</dbReference>
<evidence type="ECO:0000313" key="1">
    <source>
        <dbReference type="EMBL" id="OMO71218.1"/>
    </source>
</evidence>
<dbReference type="OrthoDB" id="1924680at2759"/>
<protein>
    <submittedName>
        <fullName evidence="1">Uncharacterized protein</fullName>
    </submittedName>
</protein>
<gene>
    <name evidence="1" type="ORF">CCACVL1_18353</name>
</gene>
<keyword evidence="2" id="KW-1185">Reference proteome</keyword>
<accession>A0A1R3HLN7</accession>
<reference evidence="1 2" key="1">
    <citation type="submission" date="2013-09" db="EMBL/GenBank/DDBJ databases">
        <title>Corchorus capsularis genome sequencing.</title>
        <authorList>
            <person name="Alam M."/>
            <person name="Haque M.S."/>
            <person name="Islam M.S."/>
            <person name="Emdad E.M."/>
            <person name="Islam M.M."/>
            <person name="Ahmed B."/>
            <person name="Halim A."/>
            <person name="Hossen Q.M.M."/>
            <person name="Hossain M.Z."/>
            <person name="Ahmed R."/>
            <person name="Khan M.M."/>
            <person name="Islam R."/>
            <person name="Rashid M.M."/>
            <person name="Khan S.A."/>
            <person name="Rahman M.S."/>
            <person name="Alam M."/>
        </authorList>
    </citation>
    <scope>NUCLEOTIDE SEQUENCE [LARGE SCALE GENOMIC DNA]</scope>
    <source>
        <strain evidence="2">cv. CVL-1</strain>
        <tissue evidence="1">Whole seedling</tissue>
    </source>
</reference>
<dbReference type="AlphaFoldDB" id="A0A1R3HLN7"/>
<name>A0A1R3HLN7_COCAP</name>
<dbReference type="PANTHER" id="PTHR35495:SF1">
    <property type="entry name" value="OS06G0679600 PROTEIN"/>
    <property type="match status" value="1"/>
</dbReference>
<evidence type="ECO:0000313" key="2">
    <source>
        <dbReference type="Proteomes" id="UP000188268"/>
    </source>
</evidence>
<sequence length="67" mass="7337">MKPISRSPKNEAFHKYLKPGALAQLRDSKINAKSHKLNSVQLDPVPTQGSSTRLAVHVAPKEEAICC</sequence>
<dbReference type="PANTHER" id="PTHR35495">
    <property type="entry name" value="OS06G0679600 PROTEIN"/>
    <property type="match status" value="1"/>
</dbReference>
<organism evidence="1 2">
    <name type="scientific">Corchorus capsularis</name>
    <name type="common">Jute</name>
    <dbReference type="NCBI Taxonomy" id="210143"/>
    <lineage>
        <taxon>Eukaryota</taxon>
        <taxon>Viridiplantae</taxon>
        <taxon>Streptophyta</taxon>
        <taxon>Embryophyta</taxon>
        <taxon>Tracheophyta</taxon>
        <taxon>Spermatophyta</taxon>
        <taxon>Magnoliopsida</taxon>
        <taxon>eudicotyledons</taxon>
        <taxon>Gunneridae</taxon>
        <taxon>Pentapetalae</taxon>
        <taxon>rosids</taxon>
        <taxon>malvids</taxon>
        <taxon>Malvales</taxon>
        <taxon>Malvaceae</taxon>
        <taxon>Grewioideae</taxon>
        <taxon>Apeibeae</taxon>
        <taxon>Corchorus</taxon>
    </lineage>
</organism>
<dbReference type="Gramene" id="OMO71218">
    <property type="protein sequence ID" value="OMO71218"/>
    <property type="gene ID" value="CCACVL1_18353"/>
</dbReference>
<comment type="caution">
    <text evidence="1">The sequence shown here is derived from an EMBL/GenBank/DDBJ whole genome shotgun (WGS) entry which is preliminary data.</text>
</comment>